<dbReference type="GO" id="GO:0008654">
    <property type="term" value="P:phospholipid biosynthetic process"/>
    <property type="evidence" value="ECO:0007669"/>
    <property type="project" value="UniProtKB-KW"/>
</dbReference>
<dbReference type="HAMAP" id="MF_00394">
    <property type="entry name" value="NAD_Glyc3P_dehydrog"/>
    <property type="match status" value="1"/>
</dbReference>
<evidence type="ECO:0000259" key="18">
    <source>
        <dbReference type="Pfam" id="PF01210"/>
    </source>
</evidence>
<dbReference type="eggNOG" id="COG0240">
    <property type="taxonomic scope" value="Bacteria"/>
</dbReference>
<protein>
    <recommendedName>
        <fullName evidence="11 13">Glycerol-3-phosphate dehydrogenase [NAD(P)+]</fullName>
        <ecNumber evidence="10 13">1.1.1.94</ecNumber>
    </recommendedName>
    <alternativeName>
        <fullName evidence="13">NAD(P)(+)-dependent glycerol-3-phosphate dehydrogenase</fullName>
    </alternativeName>
    <alternativeName>
        <fullName evidence="12 13">NAD(P)H-dependent dihydroxyacetone-phosphate reductase</fullName>
    </alternativeName>
</protein>
<evidence type="ECO:0000256" key="2">
    <source>
        <dbReference type="ARBA" id="ARBA00022516"/>
    </source>
</evidence>
<feature type="binding site" evidence="16">
    <location>
        <position position="142"/>
    </location>
    <ligand>
        <name>NAD(+)</name>
        <dbReference type="ChEBI" id="CHEBI:57540"/>
    </ligand>
</feature>
<feature type="domain" description="Glycerol-3-phosphate dehydrogenase NAD-dependent N-terminal" evidence="18">
    <location>
        <begin position="4"/>
        <end position="162"/>
    </location>
</feature>
<evidence type="ECO:0000256" key="10">
    <source>
        <dbReference type="ARBA" id="ARBA00066687"/>
    </source>
</evidence>
<evidence type="ECO:0000256" key="13">
    <source>
        <dbReference type="HAMAP-Rule" id="MF_00394"/>
    </source>
</evidence>
<keyword evidence="3 13" id="KW-0521">NADP</keyword>
<feature type="binding site" evidence="15">
    <location>
        <begin position="257"/>
        <end position="258"/>
    </location>
    <ligand>
        <name>substrate</name>
    </ligand>
</feature>
<dbReference type="GO" id="GO:0005975">
    <property type="term" value="P:carbohydrate metabolic process"/>
    <property type="evidence" value="ECO:0007669"/>
    <property type="project" value="InterPro"/>
</dbReference>
<evidence type="ECO:0000256" key="8">
    <source>
        <dbReference type="ARBA" id="ARBA00023264"/>
    </source>
</evidence>
<comment type="subcellular location">
    <subcellularLocation>
        <location evidence="13">Cytoplasm</location>
    </subcellularLocation>
</comment>
<dbReference type="HOGENOM" id="CLU_033449_0_2_11"/>
<comment type="function">
    <text evidence="13">Catalyzes the reduction of the glycolytic intermediate dihydroxyacetone phosphate (DHAP) to sn-glycerol 3-phosphate (G3P), the key precursor for phospholipid synthesis.</text>
</comment>
<feature type="binding site" evidence="13">
    <location>
        <position position="108"/>
    </location>
    <ligand>
        <name>NADPH</name>
        <dbReference type="ChEBI" id="CHEBI:57783"/>
    </ligand>
</feature>
<keyword evidence="8 13" id="KW-1208">Phospholipid metabolism</keyword>
<comment type="similarity">
    <text evidence="1 13 17">Belongs to the NAD-dependent glycerol-3-phosphate dehydrogenase family.</text>
</comment>
<dbReference type="SUPFAM" id="SSF48179">
    <property type="entry name" value="6-phosphogluconate dehydrogenase C-terminal domain-like"/>
    <property type="match status" value="1"/>
</dbReference>
<keyword evidence="13" id="KW-0547">Nucleotide-binding</keyword>
<dbReference type="OrthoDB" id="9812273at2"/>
<dbReference type="PANTHER" id="PTHR11728:SF1">
    <property type="entry name" value="GLYCEROL-3-PHOSPHATE DEHYDROGENASE [NAD(+)] 2, CHLOROPLASTIC"/>
    <property type="match status" value="1"/>
</dbReference>
<keyword evidence="5 13" id="KW-0520">NAD</keyword>
<dbReference type="STRING" id="446465.Bfae_27910"/>
<evidence type="ECO:0000256" key="1">
    <source>
        <dbReference type="ARBA" id="ARBA00011009"/>
    </source>
</evidence>
<feature type="active site" description="Proton acceptor" evidence="13 14">
    <location>
        <position position="193"/>
    </location>
</feature>
<dbReference type="GO" id="GO:0046167">
    <property type="term" value="P:glycerol-3-phosphate biosynthetic process"/>
    <property type="evidence" value="ECO:0007669"/>
    <property type="project" value="UniProtKB-UniRule"/>
</dbReference>
<evidence type="ECO:0000313" key="20">
    <source>
        <dbReference type="EMBL" id="ACU86557.1"/>
    </source>
</evidence>
<keyword evidence="6 13" id="KW-0443">Lipid metabolism</keyword>
<keyword evidence="21" id="KW-1185">Reference proteome</keyword>
<dbReference type="GO" id="GO:0046168">
    <property type="term" value="P:glycerol-3-phosphate catabolic process"/>
    <property type="evidence" value="ECO:0007669"/>
    <property type="project" value="InterPro"/>
</dbReference>
<dbReference type="PATRIC" id="fig|446465.5.peg.2752"/>
<dbReference type="PANTHER" id="PTHR11728">
    <property type="entry name" value="GLYCEROL-3-PHOSPHATE DEHYDROGENASE"/>
    <property type="match status" value="1"/>
</dbReference>
<evidence type="ECO:0000256" key="7">
    <source>
        <dbReference type="ARBA" id="ARBA00023209"/>
    </source>
</evidence>
<dbReference type="GO" id="GO:0141152">
    <property type="term" value="F:glycerol-3-phosphate dehydrogenase (NAD+) activity"/>
    <property type="evidence" value="ECO:0007669"/>
    <property type="project" value="RHEA"/>
</dbReference>
<evidence type="ECO:0000313" key="21">
    <source>
        <dbReference type="Proteomes" id="UP000001919"/>
    </source>
</evidence>
<feature type="binding site" evidence="13">
    <location>
        <position position="142"/>
    </location>
    <ligand>
        <name>NADPH</name>
        <dbReference type="ChEBI" id="CHEBI:57783"/>
    </ligand>
</feature>
<name>C7MHP0_BRAFD</name>
<evidence type="ECO:0000256" key="9">
    <source>
        <dbReference type="ARBA" id="ARBA00052716"/>
    </source>
</evidence>
<reference evidence="20 21" key="1">
    <citation type="journal article" date="2009" name="Stand. Genomic Sci.">
        <title>Complete genome sequence of Brachybacterium faecium type strain (Schefferle 6-10).</title>
        <authorList>
            <person name="Lapidus A."/>
            <person name="Pukall R."/>
            <person name="Labuttii K."/>
            <person name="Copeland A."/>
            <person name="Del Rio T.G."/>
            <person name="Nolan M."/>
            <person name="Chen F."/>
            <person name="Lucas S."/>
            <person name="Tice H."/>
            <person name="Cheng J.F."/>
            <person name="Bruce D."/>
            <person name="Goodwin L."/>
            <person name="Pitluck S."/>
            <person name="Rohde M."/>
            <person name="Goker M."/>
            <person name="Pati A."/>
            <person name="Ivanova N."/>
            <person name="Mavrommatis K."/>
            <person name="Chen A."/>
            <person name="Palaniappan K."/>
            <person name="D'haeseleer P."/>
            <person name="Chain P."/>
            <person name="Bristow J."/>
            <person name="Eisen J.A."/>
            <person name="Markowitz V."/>
            <person name="Hugenholtz P."/>
            <person name="Kyrpides N.C."/>
            <person name="Klenk H.P."/>
        </authorList>
    </citation>
    <scope>NUCLEOTIDE SEQUENCE [LARGE SCALE GENOMIC DNA]</scope>
    <source>
        <strain evidence="21">ATCC 43885 / DSM 4810 / JCM 11609 / LMG 19847 / NBRC 14762 / NCIMB 9860 / 6-10</strain>
    </source>
</reference>
<feature type="binding site" evidence="13">
    <location>
        <position position="246"/>
    </location>
    <ligand>
        <name>sn-glycerol 3-phosphate</name>
        <dbReference type="ChEBI" id="CHEBI:57597"/>
    </ligand>
</feature>
<dbReference type="Pfam" id="PF07479">
    <property type="entry name" value="NAD_Gly3P_dh_C"/>
    <property type="match status" value="1"/>
</dbReference>
<evidence type="ECO:0000256" key="3">
    <source>
        <dbReference type="ARBA" id="ARBA00022857"/>
    </source>
</evidence>
<feature type="binding site" evidence="15">
    <location>
        <position position="108"/>
    </location>
    <ligand>
        <name>substrate</name>
    </ligand>
</feature>
<dbReference type="FunFam" id="1.10.1040.10:FF:000001">
    <property type="entry name" value="Glycerol-3-phosphate dehydrogenase [NAD(P)+]"/>
    <property type="match status" value="1"/>
</dbReference>
<accession>C7MHP0</accession>
<feature type="binding site" evidence="13">
    <location>
        <position position="33"/>
    </location>
    <ligand>
        <name>NADPH</name>
        <dbReference type="ChEBI" id="CHEBI:57783"/>
    </ligand>
</feature>
<dbReference type="SUPFAM" id="SSF51735">
    <property type="entry name" value="NAD(P)-binding Rossmann-fold domains"/>
    <property type="match status" value="1"/>
</dbReference>
<dbReference type="Proteomes" id="UP000001919">
    <property type="component" value="Chromosome"/>
</dbReference>
<feature type="binding site" evidence="13">
    <location>
        <position position="32"/>
    </location>
    <ligand>
        <name>NADPH</name>
        <dbReference type="ChEBI" id="CHEBI:57783"/>
    </ligand>
</feature>
<dbReference type="AlphaFoldDB" id="C7MHP0"/>
<dbReference type="EC" id="1.1.1.94" evidence="10 13"/>
<dbReference type="NCBIfam" id="NF000940">
    <property type="entry name" value="PRK00094.1-2"/>
    <property type="match status" value="1"/>
</dbReference>
<comment type="catalytic activity">
    <reaction evidence="13">
        <text>sn-glycerol 3-phosphate + NAD(+) = dihydroxyacetone phosphate + NADH + H(+)</text>
        <dbReference type="Rhea" id="RHEA:11092"/>
        <dbReference type="ChEBI" id="CHEBI:15378"/>
        <dbReference type="ChEBI" id="CHEBI:57540"/>
        <dbReference type="ChEBI" id="CHEBI:57597"/>
        <dbReference type="ChEBI" id="CHEBI:57642"/>
        <dbReference type="ChEBI" id="CHEBI:57945"/>
        <dbReference type="EC" id="1.1.1.94"/>
    </reaction>
</comment>
<keyword evidence="13" id="KW-0963">Cytoplasm</keyword>
<comment type="caution">
    <text evidence="13">Lacks conserved residue(s) required for the propagation of feature annotation.</text>
</comment>
<dbReference type="NCBIfam" id="NF000942">
    <property type="entry name" value="PRK00094.1-4"/>
    <property type="match status" value="1"/>
</dbReference>
<keyword evidence="7 13" id="KW-0594">Phospholipid biosynthesis</keyword>
<organism evidence="20 21">
    <name type="scientific">Brachybacterium faecium (strain ATCC 43885 / DSM 4810 / JCM 11609 / LMG 19847 / NBRC 14762 / NCIMB 9860 / 6-10)</name>
    <dbReference type="NCBI Taxonomy" id="446465"/>
    <lineage>
        <taxon>Bacteria</taxon>
        <taxon>Bacillati</taxon>
        <taxon>Actinomycetota</taxon>
        <taxon>Actinomycetes</taxon>
        <taxon>Micrococcales</taxon>
        <taxon>Dermabacteraceae</taxon>
        <taxon>Brachybacterium</taxon>
    </lineage>
</organism>
<dbReference type="InterPro" id="IPR036291">
    <property type="entry name" value="NAD(P)-bd_dom_sf"/>
</dbReference>
<evidence type="ECO:0000256" key="12">
    <source>
        <dbReference type="ARBA" id="ARBA00080511"/>
    </source>
</evidence>
<evidence type="ECO:0000256" key="17">
    <source>
        <dbReference type="RuleBase" id="RU000437"/>
    </source>
</evidence>
<evidence type="ECO:0000256" key="11">
    <source>
        <dbReference type="ARBA" id="ARBA00069372"/>
    </source>
</evidence>
<dbReference type="InterPro" id="IPR011128">
    <property type="entry name" value="G3P_DH_NAD-dep_N"/>
</dbReference>
<dbReference type="Gene3D" id="1.10.1040.10">
    <property type="entry name" value="N-(1-d-carboxylethyl)-l-norvaline Dehydrogenase, domain 2"/>
    <property type="match status" value="1"/>
</dbReference>
<feature type="binding site" evidence="13">
    <location>
        <position position="258"/>
    </location>
    <ligand>
        <name>sn-glycerol 3-phosphate</name>
        <dbReference type="ChEBI" id="CHEBI:57597"/>
    </ligand>
</feature>
<dbReference type="Gene3D" id="3.40.50.720">
    <property type="entry name" value="NAD(P)-binding Rossmann-like Domain"/>
    <property type="match status" value="1"/>
</dbReference>
<feature type="binding site" evidence="16">
    <location>
        <begin position="8"/>
        <end position="13"/>
    </location>
    <ligand>
        <name>NAD(+)</name>
        <dbReference type="ChEBI" id="CHEBI:57540"/>
    </ligand>
</feature>
<feature type="binding site" evidence="13">
    <location>
        <position position="108"/>
    </location>
    <ligand>
        <name>sn-glycerol 3-phosphate</name>
        <dbReference type="ChEBI" id="CHEBI:57597"/>
    </ligand>
</feature>
<dbReference type="InterPro" id="IPR008927">
    <property type="entry name" value="6-PGluconate_DH-like_C_sf"/>
</dbReference>
<comment type="pathway">
    <text evidence="13">Membrane lipid metabolism; glycerophospholipid metabolism.</text>
</comment>
<dbReference type="InterPro" id="IPR013328">
    <property type="entry name" value="6PGD_dom2"/>
</dbReference>
<evidence type="ECO:0000256" key="15">
    <source>
        <dbReference type="PIRSR" id="PIRSR000114-2"/>
    </source>
</evidence>
<feature type="binding site" evidence="13">
    <location>
        <position position="49"/>
    </location>
    <ligand>
        <name>NADPH</name>
        <dbReference type="ChEBI" id="CHEBI:57783"/>
    </ligand>
</feature>
<dbReference type="GO" id="GO:0005829">
    <property type="term" value="C:cytosol"/>
    <property type="evidence" value="ECO:0007669"/>
    <property type="project" value="TreeGrafter"/>
</dbReference>
<feature type="binding site" evidence="13">
    <location>
        <position position="193"/>
    </location>
    <ligand>
        <name>sn-glycerol 3-phosphate</name>
        <dbReference type="ChEBI" id="CHEBI:57597"/>
    </ligand>
</feature>
<keyword evidence="4 13" id="KW-0560">Oxidoreductase</keyword>
<dbReference type="GO" id="GO:0006650">
    <property type="term" value="P:glycerophospholipid metabolic process"/>
    <property type="evidence" value="ECO:0007669"/>
    <property type="project" value="UniProtKB-UniRule"/>
</dbReference>
<gene>
    <name evidence="13" type="primary">gpsA</name>
    <name evidence="20" type="ordered locus">Bfae_27910</name>
</gene>
<dbReference type="EMBL" id="CP001643">
    <property type="protein sequence ID" value="ACU86557.1"/>
    <property type="molecule type" value="Genomic_DNA"/>
</dbReference>
<evidence type="ECO:0000256" key="16">
    <source>
        <dbReference type="PIRSR" id="PIRSR000114-3"/>
    </source>
</evidence>
<dbReference type="InterPro" id="IPR006109">
    <property type="entry name" value="G3P_DH_NAD-dep_C"/>
</dbReference>
<proteinExistence type="inferred from homology"/>
<feature type="domain" description="Glycerol-3-phosphate dehydrogenase NAD-dependent C-terminal" evidence="19">
    <location>
        <begin position="182"/>
        <end position="322"/>
    </location>
</feature>
<feature type="binding site" evidence="13">
    <location>
        <position position="283"/>
    </location>
    <ligand>
        <name>NADPH</name>
        <dbReference type="ChEBI" id="CHEBI:57783"/>
    </ligand>
</feature>
<dbReference type="Pfam" id="PF01210">
    <property type="entry name" value="NAD_Gly3P_dh_N"/>
    <property type="match status" value="1"/>
</dbReference>
<dbReference type="InterPro" id="IPR006168">
    <property type="entry name" value="G3P_DH_NAD-dep"/>
</dbReference>
<feature type="binding site" evidence="16">
    <location>
        <position position="257"/>
    </location>
    <ligand>
        <name>NAD(+)</name>
        <dbReference type="ChEBI" id="CHEBI:57540"/>
    </ligand>
</feature>
<dbReference type="PRINTS" id="PR00077">
    <property type="entry name" value="GPDHDRGNASE"/>
</dbReference>
<dbReference type="FunFam" id="3.40.50.720:FF:000019">
    <property type="entry name" value="Glycerol-3-phosphate dehydrogenase [NAD(P)+]"/>
    <property type="match status" value="1"/>
</dbReference>
<evidence type="ECO:0000256" key="6">
    <source>
        <dbReference type="ARBA" id="ARBA00023098"/>
    </source>
</evidence>
<feature type="binding site" evidence="13">
    <location>
        <position position="11"/>
    </location>
    <ligand>
        <name>NADPH</name>
        <dbReference type="ChEBI" id="CHEBI:57783"/>
    </ligand>
</feature>
<sequence>MTRIAVLGAGSWGSTFALVLADAGCEVTVWARREETARAIRETHRNPEYLGEVQLPDAVTASAEVAQALEGADGVVLALPTQRLRENLSDWRRAGIDLPPVPVLSLAKGIERGTDQRMSQVIAEAGGVDPARIAVLSGPNLAVEIAARQPSGSVIAAADESIAHTVARWCAAPGFRSYVSQDVVGVEVAGAMKNVIAIAVGAAMGLGYGDNTCATLITRGLAEITRLGVALGGQPATFAGLAGMGDLVATCTSPLSRNHRLGNALGRGLDVEAALAEVGQTAEGVATARAVEELAQSLDIDMPITRSLVGVVDHGVTIEQATSALLSRSVRPE</sequence>
<feature type="binding site" evidence="13">
    <location>
        <position position="257"/>
    </location>
    <ligand>
        <name>sn-glycerol 3-phosphate</name>
        <dbReference type="ChEBI" id="CHEBI:57597"/>
    </ligand>
</feature>
<evidence type="ECO:0000256" key="14">
    <source>
        <dbReference type="PIRSR" id="PIRSR000114-1"/>
    </source>
</evidence>
<dbReference type="PROSITE" id="PS00957">
    <property type="entry name" value="NAD_G3PDH"/>
    <property type="match status" value="1"/>
</dbReference>
<evidence type="ECO:0000256" key="5">
    <source>
        <dbReference type="ARBA" id="ARBA00023027"/>
    </source>
</evidence>
<feature type="binding site" evidence="13">
    <location>
        <position position="138"/>
    </location>
    <ligand>
        <name>sn-glycerol 3-phosphate</name>
        <dbReference type="ChEBI" id="CHEBI:57597"/>
    </ligand>
</feature>
<dbReference type="KEGG" id="bfa:Bfae_27910"/>
<dbReference type="PIRSF" id="PIRSF000114">
    <property type="entry name" value="Glycerol-3-P_dh"/>
    <property type="match status" value="1"/>
</dbReference>
<evidence type="ECO:0000256" key="4">
    <source>
        <dbReference type="ARBA" id="ARBA00023002"/>
    </source>
</evidence>
<feature type="binding site" evidence="13">
    <location>
        <position position="12"/>
    </location>
    <ligand>
        <name>NADPH</name>
        <dbReference type="ChEBI" id="CHEBI:57783"/>
    </ligand>
</feature>
<feature type="binding site" evidence="13">
    <location>
        <position position="257"/>
    </location>
    <ligand>
        <name>NADPH</name>
        <dbReference type="ChEBI" id="CHEBI:57783"/>
    </ligand>
</feature>
<feature type="binding site" evidence="13">
    <location>
        <position position="256"/>
    </location>
    <ligand>
        <name>sn-glycerol 3-phosphate</name>
        <dbReference type="ChEBI" id="CHEBI:57597"/>
    </ligand>
</feature>
<dbReference type="GO" id="GO:0051287">
    <property type="term" value="F:NAD binding"/>
    <property type="evidence" value="ECO:0007669"/>
    <property type="project" value="InterPro"/>
</dbReference>
<evidence type="ECO:0000259" key="19">
    <source>
        <dbReference type="Pfam" id="PF07479"/>
    </source>
</evidence>
<keyword evidence="2 13" id="KW-0444">Lipid biosynthesis</keyword>
<dbReference type="UniPathway" id="UPA00940"/>
<comment type="catalytic activity">
    <reaction evidence="9">
        <text>sn-glycerol 3-phosphate + NADP(+) = dihydroxyacetone phosphate + NADPH + H(+)</text>
        <dbReference type="Rhea" id="RHEA:11096"/>
        <dbReference type="ChEBI" id="CHEBI:15378"/>
        <dbReference type="ChEBI" id="CHEBI:57597"/>
        <dbReference type="ChEBI" id="CHEBI:57642"/>
        <dbReference type="ChEBI" id="CHEBI:57783"/>
        <dbReference type="ChEBI" id="CHEBI:58349"/>
        <dbReference type="EC" id="1.1.1.94"/>
    </reaction>
    <physiologicalReaction direction="right-to-left" evidence="9">
        <dbReference type="Rhea" id="RHEA:11098"/>
    </physiologicalReaction>
</comment>
<dbReference type="GO" id="GO:0141153">
    <property type="term" value="F:glycerol-3-phosphate dehydrogenase (NADP+) activity"/>
    <property type="evidence" value="ECO:0007669"/>
    <property type="project" value="RHEA"/>
</dbReference>